<feature type="region of interest" description="Disordered" evidence="1">
    <location>
        <begin position="46"/>
        <end position="72"/>
    </location>
</feature>
<dbReference type="Proteomes" id="UP001497512">
    <property type="component" value="Chromosome 9"/>
</dbReference>
<evidence type="ECO:0000313" key="2">
    <source>
        <dbReference type="EMBL" id="CAK9237670.1"/>
    </source>
</evidence>
<reference evidence="2" key="1">
    <citation type="submission" date="2024-02" db="EMBL/GenBank/DDBJ databases">
        <authorList>
            <consortium name="ELIXIR-Norway"/>
            <consortium name="Elixir Norway"/>
        </authorList>
    </citation>
    <scope>NUCLEOTIDE SEQUENCE</scope>
</reference>
<evidence type="ECO:0000313" key="3">
    <source>
        <dbReference type="Proteomes" id="UP001497512"/>
    </source>
</evidence>
<proteinExistence type="predicted"/>
<accession>A0ABP0V737</accession>
<dbReference type="EMBL" id="OZ019901">
    <property type="protein sequence ID" value="CAK9237670.1"/>
    <property type="molecule type" value="Genomic_DNA"/>
</dbReference>
<evidence type="ECO:0000256" key="1">
    <source>
        <dbReference type="SAM" id="MobiDB-lite"/>
    </source>
</evidence>
<protein>
    <recommendedName>
        <fullName evidence="4">Secreted protein</fullName>
    </recommendedName>
</protein>
<evidence type="ECO:0008006" key="4">
    <source>
        <dbReference type="Google" id="ProtNLM"/>
    </source>
</evidence>
<name>A0ABP0V737_9BRYO</name>
<feature type="compositionally biased region" description="Basic and acidic residues" evidence="1">
    <location>
        <begin position="57"/>
        <end position="72"/>
    </location>
</feature>
<keyword evidence="3" id="KW-1185">Reference proteome</keyword>
<organism evidence="2 3">
    <name type="scientific">Sphagnum troendelagicum</name>
    <dbReference type="NCBI Taxonomy" id="128251"/>
    <lineage>
        <taxon>Eukaryota</taxon>
        <taxon>Viridiplantae</taxon>
        <taxon>Streptophyta</taxon>
        <taxon>Embryophyta</taxon>
        <taxon>Bryophyta</taxon>
        <taxon>Sphagnophytina</taxon>
        <taxon>Sphagnopsida</taxon>
        <taxon>Sphagnales</taxon>
        <taxon>Sphagnaceae</taxon>
        <taxon>Sphagnum</taxon>
    </lineage>
</organism>
<sequence length="72" mass="8196">MSPLFGSFGLVPFFSVPPFGFCCCWPSMARSAKYLHTTQKQFRRMRNLDDETDDGTDGWKGRPSTDKTKSII</sequence>
<gene>
    <name evidence="2" type="ORF">CSSPTR1EN2_LOCUS23819</name>
</gene>